<dbReference type="InterPro" id="IPR014757">
    <property type="entry name" value="Tscrpt_reg_IclR_C"/>
</dbReference>
<dbReference type="GO" id="GO:0003700">
    <property type="term" value="F:DNA-binding transcription factor activity"/>
    <property type="evidence" value="ECO:0007669"/>
    <property type="project" value="TreeGrafter"/>
</dbReference>
<dbReference type="PROSITE" id="PS51078">
    <property type="entry name" value="ICLR_ED"/>
    <property type="match status" value="1"/>
</dbReference>
<keyword evidence="1" id="KW-0805">Transcription regulation</keyword>
<dbReference type="InterPro" id="IPR036388">
    <property type="entry name" value="WH-like_DNA-bd_sf"/>
</dbReference>
<dbReference type="SUPFAM" id="SSF46785">
    <property type="entry name" value="Winged helix' DNA-binding domain"/>
    <property type="match status" value="1"/>
</dbReference>
<proteinExistence type="predicted"/>
<dbReference type="InterPro" id="IPR036390">
    <property type="entry name" value="WH_DNA-bd_sf"/>
</dbReference>
<evidence type="ECO:0000313" key="7">
    <source>
        <dbReference type="Proteomes" id="UP000322244"/>
    </source>
</evidence>
<dbReference type="RefSeq" id="WP_149431520.1">
    <property type="nucleotide sequence ID" value="NZ_VLNY01000008.1"/>
</dbReference>
<protein>
    <submittedName>
        <fullName evidence="6">IclR family transcriptional regulator</fullName>
    </submittedName>
</protein>
<evidence type="ECO:0000256" key="2">
    <source>
        <dbReference type="ARBA" id="ARBA00023125"/>
    </source>
</evidence>
<dbReference type="OrthoDB" id="4068713at2"/>
<dbReference type="SMART" id="SM00346">
    <property type="entry name" value="HTH_ICLR"/>
    <property type="match status" value="1"/>
</dbReference>
<keyword evidence="2" id="KW-0238">DNA-binding</keyword>
<evidence type="ECO:0000259" key="5">
    <source>
        <dbReference type="PROSITE" id="PS51078"/>
    </source>
</evidence>
<evidence type="ECO:0000256" key="1">
    <source>
        <dbReference type="ARBA" id="ARBA00023015"/>
    </source>
</evidence>
<dbReference type="PROSITE" id="PS51077">
    <property type="entry name" value="HTH_ICLR"/>
    <property type="match status" value="1"/>
</dbReference>
<feature type="domain" description="IclR-ED" evidence="5">
    <location>
        <begin position="62"/>
        <end position="245"/>
    </location>
</feature>
<keyword evidence="3" id="KW-0804">Transcription</keyword>
<dbReference type="PANTHER" id="PTHR30136">
    <property type="entry name" value="HELIX-TURN-HELIX TRANSCRIPTIONAL REGULATOR, ICLR FAMILY"/>
    <property type="match status" value="1"/>
</dbReference>
<name>A0A5A7SAR0_9NOCA</name>
<dbReference type="GO" id="GO:0045892">
    <property type="term" value="P:negative regulation of DNA-templated transcription"/>
    <property type="evidence" value="ECO:0007669"/>
    <property type="project" value="TreeGrafter"/>
</dbReference>
<dbReference type="InterPro" id="IPR005471">
    <property type="entry name" value="Tscrpt_reg_IclR_N"/>
</dbReference>
<dbReference type="PANTHER" id="PTHR30136:SF24">
    <property type="entry name" value="HTH-TYPE TRANSCRIPTIONAL REPRESSOR ALLR"/>
    <property type="match status" value="1"/>
</dbReference>
<evidence type="ECO:0000259" key="4">
    <source>
        <dbReference type="PROSITE" id="PS51077"/>
    </source>
</evidence>
<dbReference type="Gene3D" id="3.30.450.40">
    <property type="match status" value="1"/>
</dbReference>
<dbReference type="AlphaFoldDB" id="A0A5A7SAR0"/>
<gene>
    <name evidence="6" type="ORF">FOY51_17325</name>
</gene>
<dbReference type="GO" id="GO:0003677">
    <property type="term" value="F:DNA binding"/>
    <property type="evidence" value="ECO:0007669"/>
    <property type="project" value="UniProtKB-KW"/>
</dbReference>
<sequence>MAQTVQRAIDILEFCSVKPRTLREISDMCGVHRTTALRLLQTLEPCGFVRKNQHGRYGVGFRLAALAESALRQFDLRTVVHDHIEELSEKVGHTIQFAVVQDDHIVYVDKIEPADSIHLDTRIGGHVVVHTAGVAKAILANSSDEIRARILDRSGFQHYTDNTLTSRTAYDARLAETRRTGWAYDDGEYEDISNCIAAPVYDYAGDVAGAISITALKPQHDIAALEALLPDLLATTDSVSHALGYMPSTGRTATRGTDHNVVSPVT</sequence>
<organism evidence="6 7">
    <name type="scientific">Antrihabitans cavernicola</name>
    <dbReference type="NCBI Taxonomy" id="2495913"/>
    <lineage>
        <taxon>Bacteria</taxon>
        <taxon>Bacillati</taxon>
        <taxon>Actinomycetota</taxon>
        <taxon>Actinomycetes</taxon>
        <taxon>Mycobacteriales</taxon>
        <taxon>Nocardiaceae</taxon>
        <taxon>Antrihabitans</taxon>
    </lineage>
</organism>
<dbReference type="Pfam" id="PF09339">
    <property type="entry name" value="HTH_IclR"/>
    <property type="match status" value="1"/>
</dbReference>
<accession>A0A5A7SAR0</accession>
<dbReference type="SUPFAM" id="SSF55781">
    <property type="entry name" value="GAF domain-like"/>
    <property type="match status" value="1"/>
</dbReference>
<dbReference type="EMBL" id="VLNY01000008">
    <property type="protein sequence ID" value="KAA0021653.1"/>
    <property type="molecule type" value="Genomic_DNA"/>
</dbReference>
<evidence type="ECO:0000256" key="3">
    <source>
        <dbReference type="ARBA" id="ARBA00023163"/>
    </source>
</evidence>
<evidence type="ECO:0000313" key="6">
    <source>
        <dbReference type="EMBL" id="KAA0021653.1"/>
    </source>
</evidence>
<dbReference type="Gene3D" id="1.10.10.10">
    <property type="entry name" value="Winged helix-like DNA-binding domain superfamily/Winged helix DNA-binding domain"/>
    <property type="match status" value="1"/>
</dbReference>
<comment type="caution">
    <text evidence="6">The sequence shown here is derived from an EMBL/GenBank/DDBJ whole genome shotgun (WGS) entry which is preliminary data.</text>
</comment>
<keyword evidence="7" id="KW-1185">Reference proteome</keyword>
<dbReference type="Proteomes" id="UP000322244">
    <property type="component" value="Unassembled WGS sequence"/>
</dbReference>
<reference evidence="6 7" key="1">
    <citation type="submission" date="2019-07" db="EMBL/GenBank/DDBJ databases">
        <title>Rhodococcus cavernicolus sp. nov., isolated from a cave.</title>
        <authorList>
            <person name="Lee S.D."/>
        </authorList>
    </citation>
    <scope>NUCLEOTIDE SEQUENCE [LARGE SCALE GENOMIC DNA]</scope>
    <source>
        <strain evidence="6 7">C1-24</strain>
    </source>
</reference>
<feature type="domain" description="HTH iclR-type" evidence="4">
    <location>
        <begin position="2"/>
        <end position="61"/>
    </location>
</feature>
<dbReference type="InterPro" id="IPR050707">
    <property type="entry name" value="HTH_MetabolicPath_Reg"/>
</dbReference>
<dbReference type="Pfam" id="PF01614">
    <property type="entry name" value="IclR_C"/>
    <property type="match status" value="1"/>
</dbReference>
<dbReference type="InterPro" id="IPR029016">
    <property type="entry name" value="GAF-like_dom_sf"/>
</dbReference>